<dbReference type="EMBL" id="SNRY01011142">
    <property type="protein sequence ID" value="KAA6304893.1"/>
    <property type="molecule type" value="Genomic_DNA"/>
</dbReference>
<keyword evidence="1" id="KW-0548">Nucleotidyltransferase</keyword>
<accession>A0A5J4P8P3</accession>
<sequence length="40" mass="4773">MDKYINKLNFDFAINQKVMQLIGLIDGFKGKWNIVEKREN</sequence>
<gene>
    <name evidence="1" type="ORF">EZS27_043456</name>
</gene>
<name>A0A5J4P8P3_9ZZZZ</name>
<evidence type="ECO:0000313" key="1">
    <source>
        <dbReference type="EMBL" id="KAA6304893.1"/>
    </source>
</evidence>
<proteinExistence type="predicted"/>
<organism evidence="1">
    <name type="scientific">termite gut metagenome</name>
    <dbReference type="NCBI Taxonomy" id="433724"/>
    <lineage>
        <taxon>unclassified sequences</taxon>
        <taxon>metagenomes</taxon>
        <taxon>organismal metagenomes</taxon>
    </lineage>
</organism>
<reference evidence="1" key="1">
    <citation type="submission" date="2019-03" db="EMBL/GenBank/DDBJ databases">
        <title>Single cell metagenomics reveals metabolic interactions within the superorganism composed of flagellate Streblomastix strix and complex community of Bacteroidetes bacteria on its surface.</title>
        <authorList>
            <person name="Treitli S.C."/>
            <person name="Kolisko M."/>
            <person name="Husnik F."/>
            <person name="Keeling P."/>
            <person name="Hampl V."/>
        </authorList>
    </citation>
    <scope>NUCLEOTIDE SEQUENCE</scope>
    <source>
        <strain evidence="1">STM</strain>
    </source>
</reference>
<protein>
    <submittedName>
        <fullName evidence="1">Adenosine monophosphate-protein transferase SoFic</fullName>
        <ecNumber evidence="1">2.7.7.-</ecNumber>
    </submittedName>
</protein>
<dbReference type="EC" id="2.7.7.-" evidence="1"/>
<feature type="non-terminal residue" evidence="1">
    <location>
        <position position="40"/>
    </location>
</feature>
<dbReference type="GO" id="GO:0016779">
    <property type="term" value="F:nucleotidyltransferase activity"/>
    <property type="evidence" value="ECO:0007669"/>
    <property type="project" value="UniProtKB-KW"/>
</dbReference>
<comment type="caution">
    <text evidence="1">The sequence shown here is derived from an EMBL/GenBank/DDBJ whole genome shotgun (WGS) entry which is preliminary data.</text>
</comment>
<keyword evidence="1" id="KW-0808">Transferase</keyword>
<dbReference type="AlphaFoldDB" id="A0A5J4P8P3"/>